<dbReference type="GeneID" id="108882933"/>
<proteinExistence type="inferred from homology"/>
<evidence type="ECO:0000313" key="8">
    <source>
        <dbReference type="RefSeq" id="XP_018531248.1"/>
    </source>
</evidence>
<dbReference type="Gene3D" id="1.25.40.20">
    <property type="entry name" value="Ankyrin repeat-containing domain"/>
    <property type="match status" value="1"/>
</dbReference>
<feature type="domain" description="SOWAHA-C winged helix-turn-helix" evidence="6">
    <location>
        <begin position="16"/>
        <end position="99"/>
    </location>
</feature>
<dbReference type="Pfam" id="PF25877">
    <property type="entry name" value="WHD_SOWAH"/>
    <property type="match status" value="1"/>
</dbReference>
<feature type="region of interest" description="Disordered" evidence="5">
    <location>
        <begin position="205"/>
        <end position="231"/>
    </location>
</feature>
<feature type="repeat" description="ANK" evidence="4">
    <location>
        <begin position="331"/>
        <end position="353"/>
    </location>
</feature>
<keyword evidence="1" id="KW-0677">Repeat</keyword>
<dbReference type="Proteomes" id="UP000694890">
    <property type="component" value="Linkage group LG8"/>
</dbReference>
<evidence type="ECO:0000259" key="6">
    <source>
        <dbReference type="Pfam" id="PF25877"/>
    </source>
</evidence>
<feature type="repeat" description="ANK" evidence="4">
    <location>
        <begin position="370"/>
        <end position="403"/>
    </location>
</feature>
<dbReference type="PANTHER" id="PTHR14491">
    <property type="entry name" value="SOSONDOWAH, ISOFORM G"/>
    <property type="match status" value="1"/>
</dbReference>
<feature type="region of interest" description="Disordered" evidence="5">
    <location>
        <begin position="94"/>
        <end position="113"/>
    </location>
</feature>
<reference evidence="8" key="1">
    <citation type="submission" date="2025-08" db="UniProtKB">
        <authorList>
            <consortium name="RefSeq"/>
        </authorList>
    </citation>
    <scope>IDENTIFICATION</scope>
    <source>
        <tissue evidence="8">Brain</tissue>
    </source>
</reference>
<name>A0AAJ7PLQ2_LATCA</name>
<dbReference type="InterPro" id="IPR058889">
    <property type="entry name" value="WHD_SOWAHA-C"/>
</dbReference>
<dbReference type="InterPro" id="IPR036770">
    <property type="entry name" value="Ankyrin_rpt-contain_sf"/>
</dbReference>
<dbReference type="InterPro" id="IPR002110">
    <property type="entry name" value="Ankyrin_rpt"/>
</dbReference>
<evidence type="ECO:0000313" key="7">
    <source>
        <dbReference type="Proteomes" id="UP000694890"/>
    </source>
</evidence>
<keyword evidence="2 4" id="KW-0040">ANK repeat</keyword>
<dbReference type="SUPFAM" id="SSF48403">
    <property type="entry name" value="Ankyrin repeat"/>
    <property type="match status" value="1"/>
</dbReference>
<dbReference type="PROSITE" id="PS50088">
    <property type="entry name" value="ANK_REPEAT"/>
    <property type="match status" value="2"/>
</dbReference>
<comment type="similarity">
    <text evidence="3">Belongs to the SOWAH family.</text>
</comment>
<accession>A0AAJ7PLQ2</accession>
<sequence length="473" mass="52865">MHIFAQNKRRGKNMALTQESILSFLLEHGGKVKNSELLNNFRSQINCSDPAEKLHNRDLFKKLVNSVAVVKQIDEVKFVVVKKRYQDFVKEGTHDAPQKAQMDESFSSQNTSFSYTSPQRAEAARMIYADIENNNTGYPPNINGNYHGDAKHESEGSMQRRRQVSRNLSSADTTTVKVLNISGDHASRAGKSGAVFAVIAVKSPPRDSAPATQDGSHSQVHQRKTSVTLGTKVSTPTVQTLNFAACKKDALSQHQSRKTRQTENMQPPGFPQVRPQNKTTRPADDAKFPESVPLEALAHEWLVKCAAGLWGQVYALLLQDTRLAHRKDFMSGFTALHWAAKDGNSKMIHKLMDISKERGTYININSRAHGGYTPLHIAAIHGHTEVMVLLVQEYGASVSERDNAGKKALHYLSEGVSAEIRALLGGLQQSKYREKAEEQEYREHPRGFNTISKLFQPHIGKKQKTTTKYAHDW</sequence>
<feature type="compositionally biased region" description="Polar residues" evidence="5">
    <location>
        <begin position="104"/>
        <end position="113"/>
    </location>
</feature>
<protein>
    <submittedName>
        <fullName evidence="8">Ankyrin repeat domain-containing protein SOWAHB</fullName>
    </submittedName>
</protein>
<evidence type="ECO:0000256" key="1">
    <source>
        <dbReference type="ARBA" id="ARBA00022737"/>
    </source>
</evidence>
<dbReference type="RefSeq" id="XP_018531248.1">
    <property type="nucleotide sequence ID" value="XM_018675732.2"/>
</dbReference>
<feature type="compositionally biased region" description="Polar residues" evidence="5">
    <location>
        <begin position="210"/>
        <end position="231"/>
    </location>
</feature>
<feature type="region of interest" description="Disordered" evidence="5">
    <location>
        <begin position="249"/>
        <end position="287"/>
    </location>
</feature>
<dbReference type="Pfam" id="PF12796">
    <property type="entry name" value="Ank_2"/>
    <property type="match status" value="1"/>
</dbReference>
<organism evidence="7 8">
    <name type="scientific">Lates calcarifer</name>
    <name type="common">Barramundi</name>
    <name type="synonym">Holocentrus calcarifer</name>
    <dbReference type="NCBI Taxonomy" id="8187"/>
    <lineage>
        <taxon>Eukaryota</taxon>
        <taxon>Metazoa</taxon>
        <taxon>Chordata</taxon>
        <taxon>Craniata</taxon>
        <taxon>Vertebrata</taxon>
        <taxon>Euteleostomi</taxon>
        <taxon>Actinopterygii</taxon>
        <taxon>Neopterygii</taxon>
        <taxon>Teleostei</taxon>
        <taxon>Neoteleostei</taxon>
        <taxon>Acanthomorphata</taxon>
        <taxon>Carangaria</taxon>
        <taxon>Carangaria incertae sedis</taxon>
        <taxon>Centropomidae</taxon>
        <taxon>Lates</taxon>
    </lineage>
</organism>
<feature type="region of interest" description="Disordered" evidence="5">
    <location>
        <begin position="138"/>
        <end position="171"/>
    </location>
</feature>
<dbReference type="KEGG" id="lcf:108882933"/>
<evidence type="ECO:0000256" key="5">
    <source>
        <dbReference type="SAM" id="MobiDB-lite"/>
    </source>
</evidence>
<evidence type="ECO:0000256" key="4">
    <source>
        <dbReference type="PROSITE-ProRule" id="PRU00023"/>
    </source>
</evidence>
<evidence type="ECO:0000256" key="2">
    <source>
        <dbReference type="ARBA" id="ARBA00023043"/>
    </source>
</evidence>
<dbReference type="AlphaFoldDB" id="A0AAJ7PLQ2"/>
<gene>
    <name evidence="8" type="primary">sowahab</name>
</gene>
<dbReference type="SMART" id="SM00248">
    <property type="entry name" value="ANK"/>
    <property type="match status" value="2"/>
</dbReference>
<dbReference type="CTD" id="101882405"/>
<evidence type="ECO:0000256" key="3">
    <source>
        <dbReference type="ARBA" id="ARBA00038122"/>
    </source>
</evidence>
<dbReference type="PANTHER" id="PTHR14491:SF2">
    <property type="entry name" value="ANKYRIN REPEAT DOMAIN-CONTAINING PROTEIN SOWAHA"/>
    <property type="match status" value="1"/>
</dbReference>
<dbReference type="PROSITE" id="PS50297">
    <property type="entry name" value="ANK_REP_REGION"/>
    <property type="match status" value="2"/>
</dbReference>
<dbReference type="PRINTS" id="PR01415">
    <property type="entry name" value="ANKYRIN"/>
</dbReference>